<dbReference type="SUPFAM" id="SSF54762">
    <property type="entry name" value="Signal recognition particle alu RNA binding heterodimer, SRP9/14"/>
    <property type="match status" value="1"/>
</dbReference>
<dbReference type="Proteomes" id="UP000289152">
    <property type="component" value="Unassembled WGS sequence"/>
</dbReference>
<gene>
    <name evidence="3" type="ORF">M231_03707</name>
</gene>
<dbReference type="STRING" id="5217.A0A4V1M434"/>
<dbReference type="AlphaFoldDB" id="A0A4V1M434"/>
<dbReference type="InterPro" id="IPR039914">
    <property type="entry name" value="SRP9-like"/>
</dbReference>
<evidence type="ECO:0000313" key="4">
    <source>
        <dbReference type="Proteomes" id="UP000289152"/>
    </source>
</evidence>
<protein>
    <recommendedName>
        <fullName evidence="2">SRP9 domain-containing protein</fullName>
    </recommendedName>
</protein>
<dbReference type="GO" id="GO:0008312">
    <property type="term" value="F:7S RNA binding"/>
    <property type="evidence" value="ECO:0007669"/>
    <property type="project" value="InterPro"/>
</dbReference>
<evidence type="ECO:0000259" key="2">
    <source>
        <dbReference type="Pfam" id="PF05486"/>
    </source>
</evidence>
<sequence length="156" mass="17072">MYIKKWTEFEQAAIDLYNKSPGKVRYCVKFKKEKGQLILRLTDDTTCIAYKTFSSIILNRFETLNIRLLTQIANLPSKPTQPQPQSLPSEIPPIRVTSGEEDDPMTGVTGVDPSRTTASASARSGTPGVGSGRGTPVLDTLDKKSGGGKKKKKGKR</sequence>
<dbReference type="Pfam" id="PF05486">
    <property type="entry name" value="SRP9-21"/>
    <property type="match status" value="1"/>
</dbReference>
<name>A0A4V1M434_TREME</name>
<keyword evidence="4" id="KW-1185">Reference proteome</keyword>
<dbReference type="PANTHER" id="PTHR12834">
    <property type="entry name" value="SIGNAL RECOGNITION PARTICLE 9 KDA PROTEIN"/>
    <property type="match status" value="1"/>
</dbReference>
<dbReference type="EMBL" id="SDIL01000038">
    <property type="protein sequence ID" value="RXK38977.1"/>
    <property type="molecule type" value="Genomic_DNA"/>
</dbReference>
<feature type="compositionally biased region" description="Low complexity" evidence="1">
    <location>
        <begin position="113"/>
        <end position="126"/>
    </location>
</feature>
<evidence type="ECO:0000256" key="1">
    <source>
        <dbReference type="SAM" id="MobiDB-lite"/>
    </source>
</evidence>
<proteinExistence type="predicted"/>
<organism evidence="3 4">
    <name type="scientific">Tremella mesenterica</name>
    <name type="common">Jelly fungus</name>
    <dbReference type="NCBI Taxonomy" id="5217"/>
    <lineage>
        <taxon>Eukaryota</taxon>
        <taxon>Fungi</taxon>
        <taxon>Dikarya</taxon>
        <taxon>Basidiomycota</taxon>
        <taxon>Agaricomycotina</taxon>
        <taxon>Tremellomycetes</taxon>
        <taxon>Tremellales</taxon>
        <taxon>Tremellaceae</taxon>
        <taxon>Tremella</taxon>
    </lineage>
</organism>
<dbReference type="GO" id="GO:0006614">
    <property type="term" value="P:SRP-dependent cotranslational protein targeting to membrane"/>
    <property type="evidence" value="ECO:0007669"/>
    <property type="project" value="InterPro"/>
</dbReference>
<comment type="caution">
    <text evidence="3">The sequence shown here is derived from an EMBL/GenBank/DDBJ whole genome shotgun (WGS) entry which is preliminary data.</text>
</comment>
<dbReference type="InterPro" id="IPR039432">
    <property type="entry name" value="SRP9_dom"/>
</dbReference>
<reference evidence="3 4" key="1">
    <citation type="submission" date="2016-06" db="EMBL/GenBank/DDBJ databases">
        <title>Evolution of pathogenesis and genome organization in the Tremellales.</title>
        <authorList>
            <person name="Cuomo C."/>
            <person name="Litvintseva A."/>
            <person name="Heitman J."/>
            <person name="Chen Y."/>
            <person name="Sun S."/>
            <person name="Springer D."/>
            <person name="Dromer F."/>
            <person name="Young S."/>
            <person name="Zeng Q."/>
            <person name="Chapman S."/>
            <person name="Gujja S."/>
            <person name="Saif S."/>
            <person name="Birren B."/>
        </authorList>
    </citation>
    <scope>NUCLEOTIDE SEQUENCE [LARGE SCALE GENOMIC DNA]</scope>
    <source>
        <strain evidence="3 4">ATCC 28783</strain>
    </source>
</reference>
<feature type="domain" description="SRP9" evidence="2">
    <location>
        <begin position="3"/>
        <end position="69"/>
    </location>
</feature>
<dbReference type="OrthoDB" id="360923at2759"/>
<dbReference type="InterPro" id="IPR009018">
    <property type="entry name" value="Signal_recog_particle_SRP9/14"/>
</dbReference>
<dbReference type="GO" id="GO:0005786">
    <property type="term" value="C:signal recognition particle, endoplasmic reticulum targeting"/>
    <property type="evidence" value="ECO:0007669"/>
    <property type="project" value="TreeGrafter"/>
</dbReference>
<feature type="compositionally biased region" description="Basic residues" evidence="1">
    <location>
        <begin position="146"/>
        <end position="156"/>
    </location>
</feature>
<evidence type="ECO:0000313" key="3">
    <source>
        <dbReference type="EMBL" id="RXK38977.1"/>
    </source>
</evidence>
<accession>A0A4V1M434</accession>
<feature type="compositionally biased region" description="Polar residues" evidence="1">
    <location>
        <begin position="76"/>
        <end position="88"/>
    </location>
</feature>
<dbReference type="FunFam" id="3.30.720.10:FF:000008">
    <property type="entry name" value="Unplaced genomic scaffold supercont1.11, whole genome shotgun sequence"/>
    <property type="match status" value="1"/>
</dbReference>
<dbReference type="Gene3D" id="3.30.720.10">
    <property type="entry name" value="Signal recognition particle alu RNA binding heterodimer, srp9/1"/>
    <property type="match status" value="1"/>
</dbReference>
<dbReference type="PANTHER" id="PTHR12834:SF12">
    <property type="entry name" value="SIGNAL RECOGNITION PARTICLE 9 KDA PROTEIN"/>
    <property type="match status" value="1"/>
</dbReference>
<dbReference type="InParanoid" id="A0A4V1M434"/>
<feature type="region of interest" description="Disordered" evidence="1">
    <location>
        <begin position="76"/>
        <end position="156"/>
    </location>
</feature>